<dbReference type="SUPFAM" id="SSF56935">
    <property type="entry name" value="Porins"/>
    <property type="match status" value="1"/>
</dbReference>
<protein>
    <submittedName>
        <fullName evidence="17">TonB-dependent receptor</fullName>
    </submittedName>
</protein>
<comment type="similarity">
    <text evidence="11 12">Belongs to the TonB-dependent receptor family.</text>
</comment>
<dbReference type="RefSeq" id="WP_343892209.1">
    <property type="nucleotide sequence ID" value="NZ_BAAAEH010000054.1"/>
</dbReference>
<comment type="subcellular location">
    <subcellularLocation>
        <location evidence="1 11">Cell outer membrane</location>
        <topology evidence="1 11">Multi-pass membrane protein</topology>
    </subcellularLocation>
</comment>
<dbReference type="Gene3D" id="2.40.170.20">
    <property type="entry name" value="TonB-dependent receptor, beta-barrel domain"/>
    <property type="match status" value="1"/>
</dbReference>
<feature type="domain" description="TonB-dependent receptor plug" evidence="16">
    <location>
        <begin position="65"/>
        <end position="171"/>
    </location>
</feature>
<keyword evidence="2 11" id="KW-0813">Transport</keyword>
<evidence type="ECO:0000256" key="14">
    <source>
        <dbReference type="SAM" id="SignalP"/>
    </source>
</evidence>
<keyword evidence="9 11" id="KW-0472">Membrane</keyword>
<evidence type="ECO:0000256" key="8">
    <source>
        <dbReference type="ARBA" id="ARBA00023077"/>
    </source>
</evidence>
<proteinExistence type="inferred from homology"/>
<evidence type="ECO:0000256" key="4">
    <source>
        <dbReference type="ARBA" id="ARBA00022496"/>
    </source>
</evidence>
<sequence length="728" mass="78968">MSLFEIKTRSLLMASAVMLLPVGAEAQSTGGTGTAAVPPAASATESTDIGDIVVTAQRREQRGNDVGIAMNVVTGTELASAGVKQVNDLTALTTNVNIKNTLGNSVPNISIRGIGLNDYASNNNPAAGVYVDNVYLVSPAMLSFGLFDVDRVEILKGPQGDLYGRNTTAGAINIISRRPSATPSADFEVGYGSYRNWHVNGAVGGALTSTLNGRFAFVTDQQDSGWETNYVTGKRIGKIDRTAARLQLEWTPSAAFKARLSAHAGYDRSDEALYKAENNLTTTEDDPYLNKPRTAGSANNPHLDNKSFGASLTMDWNLDSNLTLTSISAYEHFRRIDVADQDGTGLRQLDSTFANKISEETQELRLAYSKDNLNLIGGVYYSHDTVSDRDSYLISDLFPSFGDTLGNTYHQKTEAYAGFLHGEWTFVPKLTLIAGLRYTHEHKVFDNVTTFFGSNGVYANAFPTASSTFSTSRVSGKIGLNYKPSDNTLIYGTVSRGVKSGGFQGQLTFDPTAIRPFRDETVTAYEVGIKSRVLPNLQINAAAFDYEYKDAQFYGPLFDSPLGTLFGIANAGNARVRGLEGDIRWRPTPGLDLRGGIGFIDTKITKSIVAGVAEGSRLPNAPKLTLNGSIRYGWTVSDQLRADITLSGVYQSRVAFDIVRNPPQAVEPGYFLGNAEAGVDLGDHFRVSVFGKNLFDKLYRTQALFTSIGWTYQYGAPRTFGVNLSYKM</sequence>
<keyword evidence="8 12" id="KW-0798">TonB box</keyword>
<dbReference type="Pfam" id="PF07715">
    <property type="entry name" value="Plug"/>
    <property type="match status" value="1"/>
</dbReference>
<dbReference type="Pfam" id="PF00593">
    <property type="entry name" value="TonB_dep_Rec_b-barrel"/>
    <property type="match status" value="1"/>
</dbReference>
<evidence type="ECO:0000256" key="3">
    <source>
        <dbReference type="ARBA" id="ARBA00022452"/>
    </source>
</evidence>
<accession>A0ABU9YCU4</accession>
<evidence type="ECO:0000313" key="18">
    <source>
        <dbReference type="Proteomes" id="UP001419910"/>
    </source>
</evidence>
<evidence type="ECO:0000256" key="11">
    <source>
        <dbReference type="PROSITE-ProRule" id="PRU01360"/>
    </source>
</evidence>
<evidence type="ECO:0000256" key="10">
    <source>
        <dbReference type="ARBA" id="ARBA00023237"/>
    </source>
</evidence>
<dbReference type="Proteomes" id="UP001419910">
    <property type="component" value="Unassembled WGS sequence"/>
</dbReference>
<evidence type="ECO:0000256" key="6">
    <source>
        <dbReference type="ARBA" id="ARBA00023004"/>
    </source>
</evidence>
<reference evidence="17 18" key="1">
    <citation type="submission" date="2024-05" db="EMBL/GenBank/DDBJ databases">
        <authorList>
            <person name="Liu Q."/>
            <person name="Xin Y.-H."/>
        </authorList>
    </citation>
    <scope>NUCLEOTIDE SEQUENCE [LARGE SCALE GENOMIC DNA]</scope>
    <source>
        <strain evidence="17 18">CGMCC 1.10181</strain>
    </source>
</reference>
<evidence type="ECO:0000256" key="5">
    <source>
        <dbReference type="ARBA" id="ARBA00022692"/>
    </source>
</evidence>
<evidence type="ECO:0000256" key="2">
    <source>
        <dbReference type="ARBA" id="ARBA00022448"/>
    </source>
</evidence>
<dbReference type="PROSITE" id="PS52016">
    <property type="entry name" value="TONB_DEPENDENT_REC_3"/>
    <property type="match status" value="1"/>
</dbReference>
<organism evidence="17 18">
    <name type="scientific">Sphingomonas oligophenolica</name>
    <dbReference type="NCBI Taxonomy" id="301154"/>
    <lineage>
        <taxon>Bacteria</taxon>
        <taxon>Pseudomonadati</taxon>
        <taxon>Pseudomonadota</taxon>
        <taxon>Alphaproteobacteria</taxon>
        <taxon>Sphingomonadales</taxon>
        <taxon>Sphingomonadaceae</taxon>
        <taxon>Sphingomonas</taxon>
    </lineage>
</organism>
<feature type="domain" description="TonB-dependent receptor-like beta-barrel" evidence="15">
    <location>
        <begin position="275"/>
        <end position="694"/>
    </location>
</feature>
<dbReference type="InterPro" id="IPR036942">
    <property type="entry name" value="Beta-barrel_TonB_sf"/>
</dbReference>
<keyword evidence="4" id="KW-0410">Iron transport</keyword>
<dbReference type="InterPro" id="IPR039426">
    <property type="entry name" value="TonB-dep_rcpt-like"/>
</dbReference>
<dbReference type="PANTHER" id="PTHR32552">
    <property type="entry name" value="FERRICHROME IRON RECEPTOR-RELATED"/>
    <property type="match status" value="1"/>
</dbReference>
<evidence type="ECO:0000256" key="1">
    <source>
        <dbReference type="ARBA" id="ARBA00004571"/>
    </source>
</evidence>
<keyword evidence="6" id="KW-0408">Iron</keyword>
<feature type="signal peptide" evidence="14">
    <location>
        <begin position="1"/>
        <end position="26"/>
    </location>
</feature>
<evidence type="ECO:0000256" key="7">
    <source>
        <dbReference type="ARBA" id="ARBA00023065"/>
    </source>
</evidence>
<name>A0ABU9YCU4_9SPHN</name>
<keyword evidence="18" id="KW-1185">Reference proteome</keyword>
<evidence type="ECO:0000259" key="15">
    <source>
        <dbReference type="Pfam" id="PF00593"/>
    </source>
</evidence>
<keyword evidence="5 11" id="KW-0812">Transmembrane</keyword>
<comment type="caution">
    <text evidence="17">The sequence shown here is derived from an EMBL/GenBank/DDBJ whole genome shotgun (WGS) entry which is preliminary data.</text>
</comment>
<keyword evidence="17" id="KW-0675">Receptor</keyword>
<keyword evidence="7" id="KW-0406">Ion transport</keyword>
<keyword evidence="10 11" id="KW-0998">Cell outer membrane</keyword>
<dbReference type="PANTHER" id="PTHR32552:SF81">
    <property type="entry name" value="TONB-DEPENDENT OUTER MEMBRANE RECEPTOR"/>
    <property type="match status" value="1"/>
</dbReference>
<feature type="region of interest" description="Disordered" evidence="13">
    <location>
        <begin position="282"/>
        <end position="304"/>
    </location>
</feature>
<dbReference type="InterPro" id="IPR000531">
    <property type="entry name" value="Beta-barrel_TonB"/>
</dbReference>
<evidence type="ECO:0000256" key="13">
    <source>
        <dbReference type="SAM" id="MobiDB-lite"/>
    </source>
</evidence>
<gene>
    <name evidence="17" type="ORF">ABC974_28755</name>
</gene>
<evidence type="ECO:0000256" key="12">
    <source>
        <dbReference type="RuleBase" id="RU003357"/>
    </source>
</evidence>
<dbReference type="CDD" id="cd01347">
    <property type="entry name" value="ligand_gated_channel"/>
    <property type="match status" value="1"/>
</dbReference>
<keyword evidence="14" id="KW-0732">Signal</keyword>
<evidence type="ECO:0000313" key="17">
    <source>
        <dbReference type="EMBL" id="MEN2793638.1"/>
    </source>
</evidence>
<evidence type="ECO:0000259" key="16">
    <source>
        <dbReference type="Pfam" id="PF07715"/>
    </source>
</evidence>
<keyword evidence="3 11" id="KW-1134">Transmembrane beta strand</keyword>
<dbReference type="EMBL" id="JBDIME010000059">
    <property type="protein sequence ID" value="MEN2793638.1"/>
    <property type="molecule type" value="Genomic_DNA"/>
</dbReference>
<feature type="chain" id="PRO_5045296266" evidence="14">
    <location>
        <begin position="27"/>
        <end position="728"/>
    </location>
</feature>
<evidence type="ECO:0000256" key="9">
    <source>
        <dbReference type="ARBA" id="ARBA00023136"/>
    </source>
</evidence>
<dbReference type="InterPro" id="IPR012910">
    <property type="entry name" value="Plug_dom"/>
</dbReference>